<dbReference type="InterPro" id="IPR041633">
    <property type="entry name" value="Polbeta"/>
</dbReference>
<keyword evidence="3" id="KW-1185">Reference proteome</keyword>
<dbReference type="SUPFAM" id="SSF81301">
    <property type="entry name" value="Nucleotidyltransferase"/>
    <property type="match status" value="1"/>
</dbReference>
<dbReference type="InterPro" id="IPR052548">
    <property type="entry name" value="Type_VII_TA_antitoxin"/>
</dbReference>
<keyword evidence="2" id="KW-0808">Transferase</keyword>
<dbReference type="PANTHER" id="PTHR33933:SF1">
    <property type="entry name" value="PROTEIN ADENYLYLTRANSFERASE MNTA-RELATED"/>
    <property type="match status" value="1"/>
</dbReference>
<sequence length="111" mass="12964">MARSRIGQEIEQVVQAYTEHLEQELSLRHVYIYGSYVNGDATEDSDIDVAVVADDFTGDVIEDTMRLMRIRRKVDVRIEPHPFQIEEFQSDHPFVKEIIENGYEVFSQPVY</sequence>
<dbReference type="AlphaFoldDB" id="A0A1G8M723"/>
<proteinExistence type="predicted"/>
<dbReference type="EMBL" id="FNEN01000004">
    <property type="protein sequence ID" value="SDI63756.1"/>
    <property type="molecule type" value="Genomic_DNA"/>
</dbReference>
<evidence type="ECO:0000259" key="1">
    <source>
        <dbReference type="Pfam" id="PF18765"/>
    </source>
</evidence>
<dbReference type="InterPro" id="IPR043519">
    <property type="entry name" value="NT_sf"/>
</dbReference>
<dbReference type="Proteomes" id="UP000198853">
    <property type="component" value="Unassembled WGS sequence"/>
</dbReference>
<accession>A0A1G8M723</accession>
<dbReference type="CDD" id="cd05403">
    <property type="entry name" value="NT_KNTase_like"/>
    <property type="match status" value="1"/>
</dbReference>
<evidence type="ECO:0000313" key="3">
    <source>
        <dbReference type="Proteomes" id="UP000198853"/>
    </source>
</evidence>
<dbReference type="GO" id="GO:0016740">
    <property type="term" value="F:transferase activity"/>
    <property type="evidence" value="ECO:0007669"/>
    <property type="project" value="UniProtKB-KW"/>
</dbReference>
<dbReference type="PANTHER" id="PTHR33933">
    <property type="entry name" value="NUCLEOTIDYLTRANSFERASE"/>
    <property type="match status" value="1"/>
</dbReference>
<dbReference type="Pfam" id="PF18765">
    <property type="entry name" value="Polbeta"/>
    <property type="match status" value="1"/>
</dbReference>
<name>A0A1G8M723_9BACI</name>
<dbReference type="RefSeq" id="WP_090397080.1">
    <property type="nucleotide sequence ID" value="NZ_FNEN01000004.1"/>
</dbReference>
<protein>
    <submittedName>
        <fullName evidence="2">Nucleotidyltransferase domain-containing protein</fullName>
    </submittedName>
</protein>
<evidence type="ECO:0000313" key="2">
    <source>
        <dbReference type="EMBL" id="SDI63756.1"/>
    </source>
</evidence>
<dbReference type="Gene3D" id="3.30.460.10">
    <property type="entry name" value="Beta Polymerase, domain 2"/>
    <property type="match status" value="1"/>
</dbReference>
<feature type="domain" description="Polymerase beta nucleotidyltransferase" evidence="1">
    <location>
        <begin position="19"/>
        <end position="108"/>
    </location>
</feature>
<dbReference type="OrthoDB" id="1701798at2"/>
<reference evidence="2 3" key="1">
    <citation type="submission" date="2016-10" db="EMBL/GenBank/DDBJ databases">
        <authorList>
            <person name="de Groot N.N."/>
        </authorList>
    </citation>
    <scope>NUCLEOTIDE SEQUENCE [LARGE SCALE GENOMIC DNA]</scope>
    <source>
        <strain evidence="2 3">DSM 21771</strain>
    </source>
</reference>
<organism evidence="2 3">
    <name type="scientific">Natribacillus halophilus</name>
    <dbReference type="NCBI Taxonomy" id="549003"/>
    <lineage>
        <taxon>Bacteria</taxon>
        <taxon>Bacillati</taxon>
        <taxon>Bacillota</taxon>
        <taxon>Bacilli</taxon>
        <taxon>Bacillales</taxon>
        <taxon>Bacillaceae</taxon>
        <taxon>Natribacillus</taxon>
    </lineage>
</organism>
<gene>
    <name evidence="2" type="ORF">SAMN04488123_1047</name>
</gene>